<keyword evidence="2 5" id="KW-0560">Oxidoreductase</keyword>
<dbReference type="NCBIfam" id="NF004783">
    <property type="entry name" value="PRK06129.1"/>
    <property type="match status" value="1"/>
</dbReference>
<dbReference type="SUPFAM" id="SSF48179">
    <property type="entry name" value="6-phosphogluconate dehydrogenase C-terminal domain-like"/>
    <property type="match status" value="1"/>
</dbReference>
<comment type="similarity">
    <text evidence="1">Belongs to the 3-hydroxyacyl-CoA dehydrogenase family.</text>
</comment>
<evidence type="ECO:0000259" key="3">
    <source>
        <dbReference type="Pfam" id="PF00725"/>
    </source>
</evidence>
<dbReference type="GO" id="GO:0050104">
    <property type="term" value="F:L-gulonate 3-dehydrogenase activity"/>
    <property type="evidence" value="ECO:0007669"/>
    <property type="project" value="TreeGrafter"/>
</dbReference>
<dbReference type="GO" id="GO:0070403">
    <property type="term" value="F:NAD+ binding"/>
    <property type="evidence" value="ECO:0007669"/>
    <property type="project" value="InterPro"/>
</dbReference>
<reference evidence="6" key="1">
    <citation type="submission" date="2017-11" db="EMBL/GenBank/DDBJ databases">
        <title>The complete genome sequence of Sphingopyxis pomeranensis sp. nov. strain WS5A3p.</title>
        <authorList>
            <person name="Kaminski M.A."/>
        </authorList>
    </citation>
    <scope>NUCLEOTIDE SEQUENCE [LARGE SCALE GENOMIC DNA]</scope>
    <source>
        <strain evidence="6">WS5A3p</strain>
    </source>
</reference>
<evidence type="ECO:0000256" key="2">
    <source>
        <dbReference type="ARBA" id="ARBA00023002"/>
    </source>
</evidence>
<evidence type="ECO:0000256" key="1">
    <source>
        <dbReference type="ARBA" id="ARBA00009463"/>
    </source>
</evidence>
<accession>A0A2S8B4C9</accession>
<dbReference type="PANTHER" id="PTHR48075:SF1">
    <property type="entry name" value="LAMBDA-CRYSTALLIN HOMOLOG"/>
    <property type="match status" value="1"/>
</dbReference>
<dbReference type="InterPro" id="IPR036291">
    <property type="entry name" value="NAD(P)-bd_dom_sf"/>
</dbReference>
<dbReference type="InterPro" id="IPR008927">
    <property type="entry name" value="6-PGluconate_DH-like_C_sf"/>
</dbReference>
<dbReference type="GO" id="GO:0006631">
    <property type="term" value="P:fatty acid metabolic process"/>
    <property type="evidence" value="ECO:0007669"/>
    <property type="project" value="InterPro"/>
</dbReference>
<dbReference type="SUPFAM" id="SSF51735">
    <property type="entry name" value="NAD(P)-binding Rossmann-fold domains"/>
    <property type="match status" value="1"/>
</dbReference>
<dbReference type="Pfam" id="PF02737">
    <property type="entry name" value="3HCDH_N"/>
    <property type="match status" value="1"/>
</dbReference>
<evidence type="ECO:0000313" key="5">
    <source>
        <dbReference type="EMBL" id="PQM27264.1"/>
    </source>
</evidence>
<comment type="caution">
    <text evidence="5">The sequence shown here is derived from an EMBL/GenBank/DDBJ whole genome shotgun (WGS) entry which is preliminary data.</text>
</comment>
<dbReference type="InterPro" id="IPR006176">
    <property type="entry name" value="3-OHacyl-CoA_DH_NAD-bd"/>
</dbReference>
<feature type="domain" description="3-hydroxyacyl-CoA dehydrogenase NAD binding" evidence="4">
    <location>
        <begin position="5"/>
        <end position="183"/>
    </location>
</feature>
<evidence type="ECO:0000313" key="6">
    <source>
        <dbReference type="Proteomes" id="UP000238954"/>
    </source>
</evidence>
<sequence>MLPYKVAIVGCGFVGLSWAIVFARAGHEVRLHDPVPAVLDDALARLADTLDRLAMDGMAERPTNDVLANVTVAASLQDAVSGAGYVQESSPERLDVKQALFRELDNLAPETAILASSSSGLTTNSVCGDLPGRSRCLVAHPANPPHLLPAVEIVPAPFTELGSIDRASEIMRGVGQVPVVIKEIDGFVMNRLQAALAREALDLVESGIAGPEAVDAIMRGSLGLRWSFMGPFETMDLNAPGGFADYAERYGPGFARLAGAVAWPEAAVGRVDDAMRRQMPIDRLEEKRVWRDRQLASLSKLRSYQKQ</sequence>
<name>A0A2S8B4C9_9SPHN</name>
<dbReference type="EC" id="1.1.1.35" evidence="5"/>
<dbReference type="GO" id="GO:0003857">
    <property type="term" value="F:(3S)-3-hydroxyacyl-CoA dehydrogenase (NAD+) activity"/>
    <property type="evidence" value="ECO:0007669"/>
    <property type="project" value="UniProtKB-EC"/>
</dbReference>
<dbReference type="EMBL" id="PHFW01000003">
    <property type="protein sequence ID" value="PQM27264.1"/>
    <property type="molecule type" value="Genomic_DNA"/>
</dbReference>
<dbReference type="Pfam" id="PF00725">
    <property type="entry name" value="3HCDH"/>
    <property type="match status" value="1"/>
</dbReference>
<dbReference type="InterPro" id="IPR013328">
    <property type="entry name" value="6PGD_dom2"/>
</dbReference>
<protein>
    <submittedName>
        <fullName evidence="5">3-hydroxyacyl-CoA dehydrogenase</fullName>
        <ecNumber evidence="5">1.1.1.35</ecNumber>
    </submittedName>
</protein>
<dbReference type="Gene3D" id="3.40.50.720">
    <property type="entry name" value="NAD(P)-binding Rossmann-like Domain"/>
    <property type="match status" value="1"/>
</dbReference>
<proteinExistence type="inferred from homology"/>
<dbReference type="PANTHER" id="PTHR48075">
    <property type="entry name" value="3-HYDROXYACYL-COA DEHYDROGENASE FAMILY PROTEIN"/>
    <property type="match status" value="1"/>
</dbReference>
<dbReference type="Gene3D" id="1.10.1040.10">
    <property type="entry name" value="N-(1-d-carboxylethyl)-l-norvaline Dehydrogenase, domain 2"/>
    <property type="match status" value="1"/>
</dbReference>
<dbReference type="Proteomes" id="UP000238954">
    <property type="component" value="Chromosome"/>
</dbReference>
<dbReference type="AlphaFoldDB" id="A0A2S8B4C9"/>
<feature type="domain" description="3-hydroxyacyl-CoA dehydrogenase C-terminal" evidence="3">
    <location>
        <begin position="186"/>
        <end position="244"/>
    </location>
</feature>
<keyword evidence="6" id="KW-1185">Reference proteome</keyword>
<dbReference type="OrthoDB" id="9803287at2"/>
<dbReference type="InterPro" id="IPR006108">
    <property type="entry name" value="3HC_DH_C"/>
</dbReference>
<organism evidence="5 6">
    <name type="scientific">Sphingopyxis lindanitolerans</name>
    <dbReference type="NCBI Taxonomy" id="2054227"/>
    <lineage>
        <taxon>Bacteria</taxon>
        <taxon>Pseudomonadati</taxon>
        <taxon>Pseudomonadota</taxon>
        <taxon>Alphaproteobacteria</taxon>
        <taxon>Sphingomonadales</taxon>
        <taxon>Sphingomonadaceae</taxon>
        <taxon>Sphingopyxis</taxon>
    </lineage>
</organism>
<gene>
    <name evidence="5" type="ORF">CVO77_16815</name>
</gene>
<evidence type="ECO:0000259" key="4">
    <source>
        <dbReference type="Pfam" id="PF02737"/>
    </source>
</evidence>